<protein>
    <submittedName>
        <fullName evidence="12">Sensory neuron membrane protein 2a</fullName>
    </submittedName>
</protein>
<dbReference type="InterPro" id="IPR005428">
    <property type="entry name" value="CD36/SCARB1/SNMP1"/>
</dbReference>
<feature type="disulfide bond" evidence="10">
    <location>
        <begin position="282"/>
        <end position="350"/>
    </location>
</feature>
<dbReference type="PANTHER" id="PTHR11923">
    <property type="entry name" value="SCAVENGER RECEPTOR CLASS B TYPE-1 SR-B1"/>
    <property type="match status" value="1"/>
</dbReference>
<dbReference type="PRINTS" id="PR01610">
    <property type="entry name" value="CD36ANTIGEN"/>
</dbReference>
<keyword evidence="4 11" id="KW-0812">Transmembrane</keyword>
<evidence type="ECO:0000256" key="11">
    <source>
        <dbReference type="SAM" id="Phobius"/>
    </source>
</evidence>
<dbReference type="EMBL" id="KU523600">
    <property type="protein sequence ID" value="APZ81422.1"/>
    <property type="molecule type" value="mRNA"/>
</dbReference>
<dbReference type="GO" id="GO:0005044">
    <property type="term" value="F:scavenger receptor activity"/>
    <property type="evidence" value="ECO:0007669"/>
    <property type="project" value="TreeGrafter"/>
</dbReference>
<dbReference type="GO" id="GO:0005737">
    <property type="term" value="C:cytoplasm"/>
    <property type="evidence" value="ECO:0007669"/>
    <property type="project" value="TreeGrafter"/>
</dbReference>
<evidence type="ECO:0000313" key="12">
    <source>
        <dbReference type="EMBL" id="APZ81422.1"/>
    </source>
</evidence>
<comment type="similarity">
    <text evidence="2">Belongs to the CD36 family.</text>
</comment>
<dbReference type="AlphaFoldDB" id="A0A2I4PH01"/>
<name>A0A2I4PH01_ADELI</name>
<comment type="subcellular location">
    <subcellularLocation>
        <location evidence="1">Cell membrane</location>
        <topology evidence="1">Multi-pass membrane protein</topology>
    </subcellularLocation>
</comment>
<proteinExistence type="evidence at transcript level"/>
<sequence length="575" mass="64127">MMRNGWTSVDLRMGNIHINRVLYLGAFGAVIFIIGLFFATSGTDMMINSKIKKGIVLEEGSEGLKRFQKTPFPLEFKVFLFNITNTDDVMMGGKPVLTEMGPYTYDLYKEKPELKFLKDGMIEYNMTYQFHFNAQKSRGSESDMVTGLNVPLLGTATMVEQTFPMGLGFLNNAIPFLFPNITDIFVTTTVKDLLFDGILLRCNYTSGPAMPICNGLKGRAPPTIWREEETKNYRFAMFRHKNKTSEGPYKVKTGKGDVTEVGQIVEYQHRQTLKNWDKNSSCTIIKGTDTTIFGPLKNPHDDLYIFVPDVCLSFTANYVNTSIQNGIPLNKYFAAEKNMASYSKDPDNLCRCAKDDEGVRHCLKDGVIDASPCQGAPVIMSNPHFLDADAEYQNAVVGLKPIEEKHKTFVMLEPKTGAPVEGRKRMQMNLKVKKVNSITLLENVTERIIPLLWIEEGTRLEGPLLQELQKLYHVMGLLGTFSWVLLVAGLVIMGIAGVLYLKVRHLFCFAGTQIVAPVDSSIGGAQKMNTFGVTNQGSDDYQEHGYPGTAIYPQLGDGQGKNGDLVHTVAHPQAR</sequence>
<evidence type="ECO:0000256" key="7">
    <source>
        <dbReference type="ARBA" id="ARBA00023157"/>
    </source>
</evidence>
<feature type="transmembrane region" description="Helical" evidence="11">
    <location>
        <begin position="21"/>
        <end position="39"/>
    </location>
</feature>
<keyword evidence="7 10" id="KW-1015">Disulfide bond</keyword>
<feature type="disulfide bond" evidence="10">
    <location>
        <begin position="352"/>
        <end position="362"/>
    </location>
</feature>
<feature type="transmembrane region" description="Helical" evidence="11">
    <location>
        <begin position="471"/>
        <end position="501"/>
    </location>
</feature>
<dbReference type="Pfam" id="PF01130">
    <property type="entry name" value="CD36"/>
    <property type="match status" value="1"/>
</dbReference>
<evidence type="ECO:0000256" key="2">
    <source>
        <dbReference type="ARBA" id="ARBA00010532"/>
    </source>
</evidence>
<keyword evidence="6 11" id="KW-0472">Membrane</keyword>
<evidence type="ECO:0000256" key="6">
    <source>
        <dbReference type="ARBA" id="ARBA00023136"/>
    </source>
</evidence>
<evidence type="ECO:0000256" key="9">
    <source>
        <dbReference type="ARBA" id="ARBA00023180"/>
    </source>
</evidence>
<dbReference type="InterPro" id="IPR002159">
    <property type="entry name" value="CD36_fam"/>
</dbReference>
<evidence type="ECO:0000256" key="5">
    <source>
        <dbReference type="ARBA" id="ARBA00022989"/>
    </source>
</evidence>
<keyword evidence="5 11" id="KW-1133">Transmembrane helix</keyword>
<feature type="disulfide bond" evidence="10">
    <location>
        <begin position="311"/>
        <end position="373"/>
    </location>
</feature>
<keyword evidence="3" id="KW-1003">Cell membrane</keyword>
<reference evidence="12" key="1">
    <citation type="submission" date="2016-01" db="EMBL/GenBank/DDBJ databases">
        <title>Candidate chemosensory genes identified in Adelphocoris lineolatus (Goeze) (Hemiptera: Miridae) by antennal transcriptome analysis.</title>
        <authorList>
            <person name="Xiao Y."/>
        </authorList>
    </citation>
    <scope>NUCLEOTIDE SEQUENCE</scope>
</reference>
<evidence type="ECO:0000256" key="4">
    <source>
        <dbReference type="ARBA" id="ARBA00022692"/>
    </source>
</evidence>
<dbReference type="GO" id="GO:0005886">
    <property type="term" value="C:plasma membrane"/>
    <property type="evidence" value="ECO:0007669"/>
    <property type="project" value="UniProtKB-SubCell"/>
</dbReference>
<organism evidence="12">
    <name type="scientific">Adelphocoris lineolatus</name>
    <name type="common">Alfalfa plant bug</name>
    <dbReference type="NCBI Taxonomy" id="236346"/>
    <lineage>
        <taxon>Eukaryota</taxon>
        <taxon>Metazoa</taxon>
        <taxon>Ecdysozoa</taxon>
        <taxon>Arthropoda</taxon>
        <taxon>Hexapoda</taxon>
        <taxon>Insecta</taxon>
        <taxon>Pterygota</taxon>
        <taxon>Neoptera</taxon>
        <taxon>Paraneoptera</taxon>
        <taxon>Hemiptera</taxon>
        <taxon>Heteroptera</taxon>
        <taxon>Panheteroptera</taxon>
        <taxon>Cimicomorpha</taxon>
        <taxon>Miridae</taxon>
        <taxon>Mirini</taxon>
        <taxon>Adelphocoris</taxon>
    </lineage>
</organism>
<evidence type="ECO:0000256" key="8">
    <source>
        <dbReference type="ARBA" id="ARBA00023170"/>
    </source>
</evidence>
<keyword evidence="8" id="KW-0675">Receptor</keyword>
<dbReference type="PANTHER" id="PTHR11923:SF93">
    <property type="entry name" value="GH07959P-RELATED"/>
    <property type="match status" value="1"/>
</dbReference>
<accession>A0A2I4PH01</accession>
<evidence type="ECO:0000256" key="1">
    <source>
        <dbReference type="ARBA" id="ARBA00004651"/>
    </source>
</evidence>
<evidence type="ECO:0000256" key="3">
    <source>
        <dbReference type="ARBA" id="ARBA00022475"/>
    </source>
</evidence>
<dbReference type="PRINTS" id="PR01609">
    <property type="entry name" value="CD36FAMILY"/>
</dbReference>
<keyword evidence="9" id="KW-0325">Glycoprotein</keyword>
<evidence type="ECO:0000256" key="10">
    <source>
        <dbReference type="PIRSR" id="PIRSR605428-52"/>
    </source>
</evidence>